<evidence type="ECO:0000313" key="3">
    <source>
        <dbReference type="EnsemblFungi" id="PTTG_02008-t43_1-p1"/>
    </source>
</evidence>
<reference evidence="3 4" key="3">
    <citation type="journal article" date="2017" name="G3 (Bethesda)">
        <title>Comparative analysis highlights variable genome content of wheat rusts and divergence of the mating loci.</title>
        <authorList>
            <person name="Cuomo C.A."/>
            <person name="Bakkeren G."/>
            <person name="Khalil H.B."/>
            <person name="Panwar V."/>
            <person name="Joly D."/>
            <person name="Linning R."/>
            <person name="Sakthikumar S."/>
            <person name="Song X."/>
            <person name="Adiconis X."/>
            <person name="Fan L."/>
            <person name="Goldberg J.M."/>
            <person name="Levin J.Z."/>
            <person name="Young S."/>
            <person name="Zeng Q."/>
            <person name="Anikster Y."/>
            <person name="Bruce M."/>
            <person name="Wang M."/>
            <person name="Yin C."/>
            <person name="McCallum B."/>
            <person name="Szabo L.J."/>
            <person name="Hulbert S."/>
            <person name="Chen X."/>
            <person name="Fellers J.P."/>
        </authorList>
    </citation>
    <scope>NUCLEOTIDE SEQUENCE</scope>
    <source>
        <strain evidence="4">Isolate 1-1 / race 1 (BBBD)</strain>
        <strain evidence="3">isolate 1-1 / race 1 (BBBD)</strain>
    </source>
</reference>
<evidence type="ECO:0000313" key="2">
    <source>
        <dbReference type="EMBL" id="OAV95763.1"/>
    </source>
</evidence>
<feature type="region of interest" description="Disordered" evidence="1">
    <location>
        <begin position="1"/>
        <end position="72"/>
    </location>
</feature>
<name>A0A180GUV6_PUCT1</name>
<dbReference type="EnsemblFungi" id="PTTG_02008-t43_1">
    <property type="protein sequence ID" value="PTTG_02008-t43_1-p1"/>
    <property type="gene ID" value="PTTG_02008"/>
</dbReference>
<dbReference type="Proteomes" id="UP000005240">
    <property type="component" value="Unassembled WGS sequence"/>
</dbReference>
<accession>A0A180GUV6</accession>
<dbReference type="VEuPathDB" id="FungiDB:PTTG_02008"/>
<feature type="compositionally biased region" description="Polar residues" evidence="1">
    <location>
        <begin position="89"/>
        <end position="114"/>
    </location>
</feature>
<evidence type="ECO:0000256" key="1">
    <source>
        <dbReference type="SAM" id="MobiDB-lite"/>
    </source>
</evidence>
<feature type="compositionally biased region" description="Polar residues" evidence="1">
    <location>
        <begin position="48"/>
        <end position="59"/>
    </location>
</feature>
<dbReference type="EMBL" id="ADAS02000026">
    <property type="protein sequence ID" value="OAV95763.1"/>
    <property type="molecule type" value="Genomic_DNA"/>
</dbReference>
<evidence type="ECO:0000313" key="4">
    <source>
        <dbReference type="Proteomes" id="UP000005240"/>
    </source>
</evidence>
<gene>
    <name evidence="2" type="ORF">PTTG_02008</name>
</gene>
<keyword evidence="4" id="KW-1185">Reference proteome</keyword>
<reference evidence="2" key="1">
    <citation type="submission" date="2009-11" db="EMBL/GenBank/DDBJ databases">
        <authorList>
            <consortium name="The Broad Institute Genome Sequencing Platform"/>
            <person name="Ward D."/>
            <person name="Feldgarden M."/>
            <person name="Earl A."/>
            <person name="Young S.K."/>
            <person name="Zeng Q."/>
            <person name="Koehrsen M."/>
            <person name="Alvarado L."/>
            <person name="Berlin A."/>
            <person name="Bochicchio J."/>
            <person name="Borenstein D."/>
            <person name="Chapman S.B."/>
            <person name="Chen Z."/>
            <person name="Engels R."/>
            <person name="Freedman E."/>
            <person name="Gellesch M."/>
            <person name="Goldberg J."/>
            <person name="Griggs A."/>
            <person name="Gujja S."/>
            <person name="Heilman E."/>
            <person name="Heiman D."/>
            <person name="Hepburn T."/>
            <person name="Howarth C."/>
            <person name="Jen D."/>
            <person name="Larson L."/>
            <person name="Lewis B."/>
            <person name="Mehta T."/>
            <person name="Park D."/>
            <person name="Pearson M."/>
            <person name="Roberts A."/>
            <person name="Saif S."/>
            <person name="Shea T."/>
            <person name="Shenoy N."/>
            <person name="Sisk P."/>
            <person name="Stolte C."/>
            <person name="Sykes S."/>
            <person name="Thomson T."/>
            <person name="Walk T."/>
            <person name="White J."/>
            <person name="Yandava C."/>
            <person name="Izard J."/>
            <person name="Baranova O.V."/>
            <person name="Blanton J.M."/>
            <person name="Tanner A.C."/>
            <person name="Dewhirst F.E."/>
            <person name="Haas B."/>
            <person name="Nusbaum C."/>
            <person name="Birren B."/>
        </authorList>
    </citation>
    <scope>NUCLEOTIDE SEQUENCE [LARGE SCALE GENOMIC DNA]</scope>
    <source>
        <strain evidence="2">1-1 BBBD Race 1</strain>
    </source>
</reference>
<reference evidence="2" key="2">
    <citation type="submission" date="2016-05" db="EMBL/GenBank/DDBJ databases">
        <title>Comparative analysis highlights variable genome content of wheat rusts and divergence of the mating loci.</title>
        <authorList>
            <person name="Cuomo C.A."/>
            <person name="Bakkeren G."/>
            <person name="Szabo L."/>
            <person name="Khalil H."/>
            <person name="Joly D."/>
            <person name="Goldberg J."/>
            <person name="Young S."/>
            <person name="Zeng Q."/>
            <person name="Fellers J."/>
        </authorList>
    </citation>
    <scope>NUCLEOTIDE SEQUENCE [LARGE SCALE GENOMIC DNA]</scope>
    <source>
        <strain evidence="2">1-1 BBBD Race 1</strain>
    </source>
</reference>
<dbReference type="AlphaFoldDB" id="A0A180GUV6"/>
<feature type="compositionally biased region" description="Low complexity" evidence="1">
    <location>
        <begin position="280"/>
        <end position="289"/>
    </location>
</feature>
<proteinExistence type="predicted"/>
<reference evidence="3" key="4">
    <citation type="submission" date="2025-05" db="UniProtKB">
        <authorList>
            <consortium name="EnsemblFungi"/>
        </authorList>
    </citation>
    <scope>IDENTIFICATION</scope>
    <source>
        <strain evidence="3">isolate 1-1 / race 1 (BBBD)</strain>
    </source>
</reference>
<sequence length="364" mass="40079">MYGSQPVSDLVGVRPSNPEPHPRPPATHKSGRKRKKQQVPILPPPAKNHSSGTQSQSIRNLPGADGQHHPLLGAAVASTIDILEEVANQNSSQDHPLSTTSSHPNSQLTSTQPRPSDHPAPLEGLHEALNSIAPKKNRKRLRTWEEDGRVLDPEPMSEKEVLSHTVANLVAFARENSKGAMSEADRAFFSNYFKEQRKMLVSKAIEREVSMEMVDKFLGKHKAVRRPNRWNQFLQRLSASNKFRGVGKGVGGHRLGMSQISLLYKRHNARKKLAQTVNCPDSDPASRSPSPEPKLTPSELALDDDLYAEAGLDPETTPPPASELCGSVSLLKAANQVEKFLANWANQVCYHRALAEPHNSANHK</sequence>
<feature type="region of interest" description="Disordered" evidence="1">
    <location>
        <begin position="89"/>
        <end position="123"/>
    </location>
</feature>
<protein>
    <submittedName>
        <fullName evidence="2 3">Uncharacterized protein</fullName>
    </submittedName>
</protein>
<feature type="region of interest" description="Disordered" evidence="1">
    <location>
        <begin position="275"/>
        <end position="298"/>
    </location>
</feature>
<organism evidence="2">
    <name type="scientific">Puccinia triticina (isolate 1-1 / race 1 (BBBD))</name>
    <name type="common">Brown leaf rust fungus</name>
    <dbReference type="NCBI Taxonomy" id="630390"/>
    <lineage>
        <taxon>Eukaryota</taxon>
        <taxon>Fungi</taxon>
        <taxon>Dikarya</taxon>
        <taxon>Basidiomycota</taxon>
        <taxon>Pucciniomycotina</taxon>
        <taxon>Pucciniomycetes</taxon>
        <taxon>Pucciniales</taxon>
        <taxon>Pucciniaceae</taxon>
        <taxon>Puccinia</taxon>
    </lineage>
</organism>